<feature type="transmembrane region" description="Helical" evidence="1">
    <location>
        <begin position="116"/>
        <end position="141"/>
    </location>
</feature>
<evidence type="ECO:0000313" key="3">
    <source>
        <dbReference type="Proteomes" id="UP000640489"/>
    </source>
</evidence>
<feature type="transmembrane region" description="Helical" evidence="1">
    <location>
        <begin position="206"/>
        <end position="226"/>
    </location>
</feature>
<keyword evidence="1" id="KW-0812">Transmembrane</keyword>
<dbReference type="RefSeq" id="WP_194709016.1">
    <property type="nucleotide sequence ID" value="NZ_JADKPN010000019.1"/>
</dbReference>
<name>A0A930VE51_9ACTN</name>
<proteinExistence type="predicted"/>
<keyword evidence="1" id="KW-1133">Transmembrane helix</keyword>
<dbReference type="AlphaFoldDB" id="A0A930VE51"/>
<accession>A0A930VE51</accession>
<feature type="transmembrane region" description="Helical" evidence="1">
    <location>
        <begin position="72"/>
        <end position="95"/>
    </location>
</feature>
<keyword evidence="3" id="KW-1185">Reference proteome</keyword>
<organism evidence="2 3">
    <name type="scientific">Nocardioides islandensis</name>
    <dbReference type="NCBI Taxonomy" id="433663"/>
    <lineage>
        <taxon>Bacteria</taxon>
        <taxon>Bacillati</taxon>
        <taxon>Actinomycetota</taxon>
        <taxon>Actinomycetes</taxon>
        <taxon>Propionibacteriales</taxon>
        <taxon>Nocardioidaceae</taxon>
        <taxon>Nocardioides</taxon>
    </lineage>
</organism>
<gene>
    <name evidence="2" type="ORF">ISU07_22095</name>
</gene>
<dbReference type="EMBL" id="JADKPN010000019">
    <property type="protein sequence ID" value="MBF4765834.1"/>
    <property type="molecule type" value="Genomic_DNA"/>
</dbReference>
<evidence type="ECO:0000256" key="1">
    <source>
        <dbReference type="SAM" id="Phobius"/>
    </source>
</evidence>
<keyword evidence="1" id="KW-0472">Membrane</keyword>
<protein>
    <submittedName>
        <fullName evidence="2">Uncharacterized protein</fullName>
    </submittedName>
</protein>
<feature type="transmembrane region" description="Helical" evidence="1">
    <location>
        <begin position="161"/>
        <end position="185"/>
    </location>
</feature>
<dbReference type="Proteomes" id="UP000640489">
    <property type="component" value="Unassembled WGS sequence"/>
</dbReference>
<feature type="transmembrane region" description="Helical" evidence="1">
    <location>
        <begin position="44"/>
        <end position="66"/>
    </location>
</feature>
<comment type="caution">
    <text evidence="2">The sequence shown here is derived from an EMBL/GenBank/DDBJ whole genome shotgun (WGS) entry which is preliminary data.</text>
</comment>
<evidence type="ECO:0000313" key="2">
    <source>
        <dbReference type="EMBL" id="MBF4765834.1"/>
    </source>
</evidence>
<sequence>MSTPKQPYRDPLERAVMEALGEATGRETRENPVLAGTGGPAGNALLTAWTGLVLLVVSSAELLTLFNVRGLISWHVALGALLIPPAGMKTASTGWRMVRYYAGATSYRRAGPPPMLLRVLGPVVVASTLGLLGTGVLLVLLGEERSRHTPLDLAAWRVDWVTAHQAFFAVWVGAAGLHLLGRIVPALRTTMLNRPSTRVPGRWIRLLWLVVMAVAAAALAVVLVHADASWR</sequence>
<reference evidence="2" key="1">
    <citation type="submission" date="2020-11" db="EMBL/GenBank/DDBJ databases">
        <title>Nocardioides sp. nov., isolated from Soil of Cynanchum wilfordii Hemsley rhizosphere.</title>
        <authorList>
            <person name="Lee J.-S."/>
            <person name="Suh M.K."/>
            <person name="Kim J.-S."/>
        </authorList>
    </citation>
    <scope>NUCLEOTIDE SEQUENCE</scope>
    <source>
        <strain evidence="2">KCTC 19275</strain>
    </source>
</reference>